<proteinExistence type="inferred from homology"/>
<evidence type="ECO:0000313" key="6">
    <source>
        <dbReference type="Proteomes" id="UP000005220"/>
    </source>
</evidence>
<dbReference type="FunFam" id="3.40.30.10:FF:000093">
    <property type="entry name" value="Glutaredoxin 2"/>
    <property type="match status" value="1"/>
</dbReference>
<gene>
    <name evidence="5" type="primary">KAFR0A01230</name>
    <name evidence="5" type="ORF">KAFR_0A01230</name>
</gene>
<dbReference type="GO" id="GO:0000324">
    <property type="term" value="C:fungal-type vacuole"/>
    <property type="evidence" value="ECO:0007669"/>
    <property type="project" value="TreeGrafter"/>
</dbReference>
<dbReference type="GO" id="GO:0004362">
    <property type="term" value="F:glutathione-disulfide reductase (NADPH) activity"/>
    <property type="evidence" value="ECO:0007669"/>
    <property type="project" value="UniProtKB-ARBA"/>
</dbReference>
<keyword evidence="2" id="KW-0479">Metal-binding</keyword>
<evidence type="ECO:0000256" key="2">
    <source>
        <dbReference type="ARBA" id="ARBA00022714"/>
    </source>
</evidence>
<dbReference type="PROSITE" id="PS51354">
    <property type="entry name" value="GLUTAREDOXIN_2"/>
    <property type="match status" value="1"/>
</dbReference>
<dbReference type="Pfam" id="PF00462">
    <property type="entry name" value="Glutaredoxin"/>
    <property type="match status" value="1"/>
</dbReference>
<dbReference type="EMBL" id="HE650821">
    <property type="protein sequence ID" value="CCF55562.1"/>
    <property type="molecule type" value="Genomic_DNA"/>
</dbReference>
<keyword evidence="6" id="KW-1185">Reference proteome</keyword>
<dbReference type="STRING" id="1071382.H2AMG2"/>
<dbReference type="Gene3D" id="3.40.30.10">
    <property type="entry name" value="Glutaredoxin"/>
    <property type="match status" value="1"/>
</dbReference>
<dbReference type="PANTHER" id="PTHR45694">
    <property type="entry name" value="GLUTAREDOXIN 2"/>
    <property type="match status" value="1"/>
</dbReference>
<dbReference type="FunCoup" id="H2AMG2">
    <property type="interactions" value="30"/>
</dbReference>
<dbReference type="GO" id="GO:0051537">
    <property type="term" value="F:2 iron, 2 sulfur cluster binding"/>
    <property type="evidence" value="ECO:0007669"/>
    <property type="project" value="UniProtKB-KW"/>
</dbReference>
<name>H2AMG2_KAZAF</name>
<dbReference type="Proteomes" id="UP000005220">
    <property type="component" value="Chromosome 1"/>
</dbReference>
<dbReference type="GeneID" id="13886178"/>
<organism evidence="5 6">
    <name type="scientific">Kazachstania africana (strain ATCC 22294 / BCRC 22015 / CBS 2517 / CECT 1963 / NBRC 1671 / NRRL Y-8276)</name>
    <name type="common">Yeast</name>
    <name type="synonym">Kluyveromyces africanus</name>
    <dbReference type="NCBI Taxonomy" id="1071382"/>
    <lineage>
        <taxon>Eukaryota</taxon>
        <taxon>Fungi</taxon>
        <taxon>Dikarya</taxon>
        <taxon>Ascomycota</taxon>
        <taxon>Saccharomycotina</taxon>
        <taxon>Saccharomycetes</taxon>
        <taxon>Saccharomycetales</taxon>
        <taxon>Saccharomycetaceae</taxon>
        <taxon>Kazachstania</taxon>
    </lineage>
</organism>
<keyword evidence="2" id="KW-0001">2Fe-2S</keyword>
<dbReference type="HOGENOM" id="CLU_026126_0_1_1"/>
<dbReference type="GO" id="GO:0005796">
    <property type="term" value="C:Golgi lumen"/>
    <property type="evidence" value="ECO:0007669"/>
    <property type="project" value="TreeGrafter"/>
</dbReference>
<evidence type="ECO:0000256" key="1">
    <source>
        <dbReference type="ARBA" id="ARBA00009630"/>
    </source>
</evidence>
<dbReference type="NCBIfam" id="TIGR02180">
    <property type="entry name" value="GRX_euk"/>
    <property type="match status" value="1"/>
</dbReference>
<dbReference type="InterPro" id="IPR036249">
    <property type="entry name" value="Thioredoxin-like_sf"/>
</dbReference>
<dbReference type="OrthoDB" id="423313at2759"/>
<dbReference type="KEGG" id="kaf:KAFR_0A01230"/>
<dbReference type="RefSeq" id="XP_003954697.1">
    <property type="nucleotide sequence ID" value="XM_003954648.1"/>
</dbReference>
<evidence type="ECO:0000259" key="4">
    <source>
        <dbReference type="Pfam" id="PF00462"/>
    </source>
</evidence>
<evidence type="ECO:0000256" key="3">
    <source>
        <dbReference type="ARBA" id="ARBA00023014"/>
    </source>
</evidence>
<accession>H2AMG2</accession>
<dbReference type="SUPFAM" id="SSF52833">
    <property type="entry name" value="Thioredoxin-like"/>
    <property type="match status" value="1"/>
</dbReference>
<dbReference type="GO" id="GO:0034599">
    <property type="term" value="P:cellular response to oxidative stress"/>
    <property type="evidence" value="ECO:0007669"/>
    <property type="project" value="TreeGrafter"/>
</dbReference>
<dbReference type="CDD" id="cd03419">
    <property type="entry name" value="GRX_GRXh_1_2_like"/>
    <property type="match status" value="1"/>
</dbReference>
<evidence type="ECO:0000313" key="5">
    <source>
        <dbReference type="EMBL" id="CCF55562.1"/>
    </source>
</evidence>
<keyword evidence="3" id="KW-0411">Iron-sulfur</keyword>
<reference evidence="5 6" key="1">
    <citation type="journal article" date="2011" name="Proc. Natl. Acad. Sci. U.S.A.">
        <title>Evolutionary erosion of yeast sex chromosomes by mating-type switching accidents.</title>
        <authorList>
            <person name="Gordon J.L."/>
            <person name="Armisen D."/>
            <person name="Proux-Wera E."/>
            <person name="Oheigeartaigh S.S."/>
            <person name="Byrne K.P."/>
            <person name="Wolfe K.H."/>
        </authorList>
    </citation>
    <scope>NUCLEOTIDE SEQUENCE [LARGE SCALE GENOMIC DNA]</scope>
    <source>
        <strain evidence="6">ATCC 22294 / BCRC 22015 / CBS 2517 / CECT 1963 / NBRC 1671 / NRRL Y-8276</strain>
    </source>
</reference>
<dbReference type="InterPro" id="IPR014025">
    <property type="entry name" value="Glutaredoxin_subgr"/>
</dbReference>
<dbReference type="eggNOG" id="KOG1752">
    <property type="taxonomic scope" value="Eukaryota"/>
</dbReference>
<sequence length="220" mass="24196">MAVILNKRNIRIVSVTSILLLLVFFVIRDANSITLSQSISNSETVAKTDLDGASASNKKKTDNSEATEEIDRIKQEIGITDDSPVPATNANEQNEENTAVTFNAAKEYASILELSPMVVFSKSFCPFSAKLKELFANEYQFTPNFYIVELDKHQHGDLLQAYIKEKTGRGTVPNVVINGVSRGGSDDLRALHADGKLLDSLKTWGSGNFQVKQIEKPSNN</sequence>
<dbReference type="GO" id="GO:0005801">
    <property type="term" value="C:cis-Golgi network"/>
    <property type="evidence" value="ECO:0007669"/>
    <property type="project" value="UniProtKB-ARBA"/>
</dbReference>
<feature type="domain" description="Glutaredoxin" evidence="4">
    <location>
        <begin position="118"/>
        <end position="180"/>
    </location>
</feature>
<dbReference type="AlphaFoldDB" id="H2AMG2"/>
<keyword evidence="2" id="KW-0408">Iron</keyword>
<dbReference type="InterPro" id="IPR011899">
    <property type="entry name" value="Glutaredoxin_euk/vir"/>
</dbReference>
<dbReference type="PRINTS" id="PR00160">
    <property type="entry name" value="GLUTAREDOXIN"/>
</dbReference>
<protein>
    <recommendedName>
        <fullName evidence="4">Glutaredoxin domain-containing protein</fullName>
    </recommendedName>
</protein>
<dbReference type="InterPro" id="IPR002109">
    <property type="entry name" value="Glutaredoxin"/>
</dbReference>
<dbReference type="InParanoid" id="H2AMG2"/>
<dbReference type="PANTHER" id="PTHR45694:SF5">
    <property type="entry name" value="GLUTAREDOXIN 2"/>
    <property type="match status" value="1"/>
</dbReference>
<comment type="similarity">
    <text evidence="1">Belongs to the glutaredoxin family. Monothiol subfamily.</text>
</comment>